<dbReference type="EC" id="2.4.99.28" evidence="19"/>
<feature type="transmembrane region" description="Helical" evidence="21">
    <location>
        <begin position="88"/>
        <end position="107"/>
    </location>
</feature>
<proteinExistence type="inferred from homology"/>
<evidence type="ECO:0000256" key="7">
    <source>
        <dbReference type="ARBA" id="ARBA00022692"/>
    </source>
</evidence>
<feature type="transmembrane region" description="Helical" evidence="21">
    <location>
        <begin position="25"/>
        <end position="44"/>
    </location>
</feature>
<sequence>MTFLRRTGRDGAADAPREEPRFDPVLLGAVVALVAIGCVMVYSASAVEAGRRLGDEFHYLKRQLFAAGIGFAALFAALRLGHRKALALAYPVLLVTFVLLVVVLLFGKTAGGAQRWIPLGPLNLQPSELAKVALVLYLARSLAKKRDHVRTFSIGLLPHLIVTCAMVGLCLWQRDLGTGFILFLVLFAMLFTAGARVSYLVAAGMVAAPIAWHIVKSTPYRYARWLAFLDPEQYKTGVGFQLWESLLGTANGGWLGQGLGQGKGKLFFLPAAHTDFIAAVIAEETGLVGILLLVVLYAVVVWRGIRAALRASDALGCYAAVGLTTLVGAQAAVNLMVVFGLLPTKGLTLPFISYGGSSLITLLGGCGVLLSISGERGGFLRRAPAATRIGAPVGGAPRLAAPRAAEEISS</sequence>
<keyword evidence="10 21" id="KW-1133">Transmembrane helix</keyword>
<evidence type="ECO:0000256" key="12">
    <source>
        <dbReference type="ARBA" id="ARBA00023306"/>
    </source>
</evidence>
<dbReference type="PANTHER" id="PTHR30474">
    <property type="entry name" value="CELL CYCLE PROTEIN"/>
    <property type="match status" value="1"/>
</dbReference>
<evidence type="ECO:0000313" key="22">
    <source>
        <dbReference type="EMBL" id="BDG02687.1"/>
    </source>
</evidence>
<keyword evidence="8" id="KW-0133">Cell shape</keyword>
<evidence type="ECO:0000256" key="8">
    <source>
        <dbReference type="ARBA" id="ARBA00022960"/>
    </source>
</evidence>
<feature type="transmembrane region" description="Helical" evidence="21">
    <location>
        <begin position="154"/>
        <end position="174"/>
    </location>
</feature>
<evidence type="ECO:0000256" key="11">
    <source>
        <dbReference type="ARBA" id="ARBA00023136"/>
    </source>
</evidence>
<dbReference type="InterPro" id="IPR018365">
    <property type="entry name" value="Cell_cycle_FtsW-rel_CS"/>
</dbReference>
<reference evidence="23" key="1">
    <citation type="journal article" date="2022" name="Int. J. Syst. Evol. Microbiol.">
        <title>Anaeromyxobacter oryzae sp. nov., Anaeromyxobacter diazotrophicus sp. nov. and Anaeromyxobacter paludicola sp. nov., isolated from paddy soils.</title>
        <authorList>
            <person name="Itoh H."/>
            <person name="Xu Z."/>
            <person name="Mise K."/>
            <person name="Masuda Y."/>
            <person name="Ushijima N."/>
            <person name="Hayakawa C."/>
            <person name="Shiratori Y."/>
            <person name="Senoo K."/>
        </authorList>
    </citation>
    <scope>NUCLEOTIDE SEQUENCE [LARGE SCALE GENOMIC DNA]</scope>
    <source>
        <strain evidence="23">Red232</strain>
    </source>
</reference>
<protein>
    <recommendedName>
        <fullName evidence="17">Probable peptidoglycan glycosyltransferase FtsW</fullName>
        <ecNumber evidence="19">2.4.99.28</ecNumber>
    </recommendedName>
    <alternativeName>
        <fullName evidence="18">Cell division protein FtsW</fullName>
    </alternativeName>
    <alternativeName>
        <fullName evidence="15">Cell wall polymerase</fullName>
    </alternativeName>
    <alternativeName>
        <fullName evidence="14">Peptidoglycan polymerase</fullName>
    </alternativeName>
</protein>
<keyword evidence="5" id="KW-0328">Glycosyltransferase</keyword>
<dbReference type="Pfam" id="PF01098">
    <property type="entry name" value="FTSW_RODA_SPOVE"/>
    <property type="match status" value="1"/>
</dbReference>
<evidence type="ECO:0000256" key="16">
    <source>
        <dbReference type="ARBA" id="ARBA00038053"/>
    </source>
</evidence>
<evidence type="ECO:0000256" key="10">
    <source>
        <dbReference type="ARBA" id="ARBA00022989"/>
    </source>
</evidence>
<keyword evidence="13" id="KW-0961">Cell wall biogenesis/degradation</keyword>
<evidence type="ECO:0000256" key="6">
    <source>
        <dbReference type="ARBA" id="ARBA00022679"/>
    </source>
</evidence>
<evidence type="ECO:0000256" key="2">
    <source>
        <dbReference type="ARBA" id="ARBA00004752"/>
    </source>
</evidence>
<dbReference type="EMBL" id="AP025591">
    <property type="protein sequence ID" value="BDG02687.1"/>
    <property type="molecule type" value="Genomic_DNA"/>
</dbReference>
<keyword evidence="7 21" id="KW-0812">Transmembrane</keyword>
<feature type="transmembrane region" description="Helical" evidence="21">
    <location>
        <begin position="317"/>
        <end position="339"/>
    </location>
</feature>
<feature type="transmembrane region" description="Helical" evidence="21">
    <location>
        <begin position="288"/>
        <end position="305"/>
    </location>
</feature>
<evidence type="ECO:0000256" key="15">
    <source>
        <dbReference type="ARBA" id="ARBA00033270"/>
    </source>
</evidence>
<keyword evidence="9" id="KW-0573">Peptidoglycan synthesis</keyword>
<keyword evidence="4" id="KW-0132">Cell division</keyword>
<evidence type="ECO:0000256" key="21">
    <source>
        <dbReference type="SAM" id="Phobius"/>
    </source>
</evidence>
<dbReference type="PROSITE" id="PS00428">
    <property type="entry name" value="FTSW_RODA_SPOVE"/>
    <property type="match status" value="1"/>
</dbReference>
<evidence type="ECO:0000313" key="23">
    <source>
        <dbReference type="Proteomes" id="UP001162891"/>
    </source>
</evidence>
<feature type="transmembrane region" description="Helical" evidence="21">
    <location>
        <begin position="64"/>
        <end position="82"/>
    </location>
</feature>
<dbReference type="Proteomes" id="UP001162891">
    <property type="component" value="Chromosome"/>
</dbReference>
<comment type="pathway">
    <text evidence="2">Cell wall biogenesis; peptidoglycan biosynthesis.</text>
</comment>
<organism evidence="22 23">
    <name type="scientific">Anaeromyxobacter oryzae</name>
    <dbReference type="NCBI Taxonomy" id="2918170"/>
    <lineage>
        <taxon>Bacteria</taxon>
        <taxon>Pseudomonadati</taxon>
        <taxon>Myxococcota</taxon>
        <taxon>Myxococcia</taxon>
        <taxon>Myxococcales</taxon>
        <taxon>Cystobacterineae</taxon>
        <taxon>Anaeromyxobacteraceae</taxon>
        <taxon>Anaeromyxobacter</taxon>
    </lineage>
</organism>
<evidence type="ECO:0000256" key="20">
    <source>
        <dbReference type="ARBA" id="ARBA00049902"/>
    </source>
</evidence>
<dbReference type="InterPro" id="IPR013437">
    <property type="entry name" value="FtsW"/>
</dbReference>
<keyword evidence="11 21" id="KW-0472">Membrane</keyword>
<evidence type="ECO:0000256" key="18">
    <source>
        <dbReference type="ARBA" id="ARBA00041418"/>
    </source>
</evidence>
<keyword evidence="6" id="KW-0808">Transferase</keyword>
<keyword evidence="23" id="KW-1185">Reference proteome</keyword>
<evidence type="ECO:0000256" key="3">
    <source>
        <dbReference type="ARBA" id="ARBA00022475"/>
    </source>
</evidence>
<keyword evidence="3" id="KW-1003">Cell membrane</keyword>
<dbReference type="NCBIfam" id="TIGR02614">
    <property type="entry name" value="ftsW"/>
    <property type="match status" value="1"/>
</dbReference>
<comment type="similarity">
    <text evidence="16">Belongs to the SEDS family. FtsW subfamily.</text>
</comment>
<feature type="transmembrane region" description="Helical" evidence="21">
    <location>
        <begin position="180"/>
        <end position="212"/>
    </location>
</feature>
<dbReference type="InterPro" id="IPR001182">
    <property type="entry name" value="FtsW/RodA"/>
</dbReference>
<dbReference type="RefSeq" id="WP_248360375.1">
    <property type="nucleotide sequence ID" value="NZ_AP025591.1"/>
</dbReference>
<evidence type="ECO:0000256" key="17">
    <source>
        <dbReference type="ARBA" id="ARBA00041185"/>
    </source>
</evidence>
<evidence type="ECO:0000256" key="4">
    <source>
        <dbReference type="ARBA" id="ARBA00022618"/>
    </source>
</evidence>
<name>A0ABM7WT94_9BACT</name>
<dbReference type="PANTHER" id="PTHR30474:SF2">
    <property type="entry name" value="PEPTIDOGLYCAN GLYCOSYLTRANSFERASE FTSW-RELATED"/>
    <property type="match status" value="1"/>
</dbReference>
<accession>A0ABM7WT94</accession>
<evidence type="ECO:0000256" key="9">
    <source>
        <dbReference type="ARBA" id="ARBA00022984"/>
    </source>
</evidence>
<evidence type="ECO:0000256" key="1">
    <source>
        <dbReference type="ARBA" id="ARBA00004651"/>
    </source>
</evidence>
<evidence type="ECO:0000256" key="19">
    <source>
        <dbReference type="ARBA" id="ARBA00044770"/>
    </source>
</evidence>
<comment type="catalytic activity">
    <reaction evidence="20">
        <text>[GlcNAc-(1-&gt;4)-Mur2Ac(oyl-L-Ala-gamma-D-Glu-L-Lys-D-Ala-D-Ala)](n)-di-trans,octa-cis-undecaprenyl diphosphate + beta-D-GlcNAc-(1-&gt;4)-Mur2Ac(oyl-L-Ala-gamma-D-Glu-L-Lys-D-Ala-D-Ala)-di-trans,octa-cis-undecaprenyl diphosphate = [GlcNAc-(1-&gt;4)-Mur2Ac(oyl-L-Ala-gamma-D-Glu-L-Lys-D-Ala-D-Ala)](n+1)-di-trans,octa-cis-undecaprenyl diphosphate + di-trans,octa-cis-undecaprenyl diphosphate + H(+)</text>
        <dbReference type="Rhea" id="RHEA:23708"/>
        <dbReference type="Rhea" id="RHEA-COMP:9602"/>
        <dbReference type="Rhea" id="RHEA-COMP:9603"/>
        <dbReference type="ChEBI" id="CHEBI:15378"/>
        <dbReference type="ChEBI" id="CHEBI:58405"/>
        <dbReference type="ChEBI" id="CHEBI:60033"/>
        <dbReference type="ChEBI" id="CHEBI:78435"/>
        <dbReference type="EC" id="2.4.99.28"/>
    </reaction>
</comment>
<comment type="subcellular location">
    <subcellularLocation>
        <location evidence="1">Cell membrane</location>
        <topology evidence="1">Multi-pass membrane protein</topology>
    </subcellularLocation>
</comment>
<gene>
    <name evidence="22" type="primary">ftsW</name>
    <name evidence="22" type="ORF">AMOR_16830</name>
</gene>
<evidence type="ECO:0000256" key="13">
    <source>
        <dbReference type="ARBA" id="ARBA00023316"/>
    </source>
</evidence>
<keyword evidence="12" id="KW-0131">Cell cycle</keyword>
<evidence type="ECO:0000256" key="5">
    <source>
        <dbReference type="ARBA" id="ARBA00022676"/>
    </source>
</evidence>
<feature type="transmembrane region" description="Helical" evidence="21">
    <location>
        <begin position="351"/>
        <end position="372"/>
    </location>
</feature>
<evidence type="ECO:0000256" key="14">
    <source>
        <dbReference type="ARBA" id="ARBA00032370"/>
    </source>
</evidence>